<dbReference type="Pfam" id="PF04015">
    <property type="entry name" value="DUF362"/>
    <property type="match status" value="1"/>
</dbReference>
<accession>A0A931AVF8</accession>
<dbReference type="Proteomes" id="UP000621436">
    <property type="component" value="Unassembled WGS sequence"/>
</dbReference>
<organism evidence="2 3">
    <name type="scientific">Halonatronomonas betaini</name>
    <dbReference type="NCBI Taxonomy" id="2778430"/>
    <lineage>
        <taxon>Bacteria</taxon>
        <taxon>Bacillati</taxon>
        <taxon>Bacillota</taxon>
        <taxon>Clostridia</taxon>
        <taxon>Halanaerobiales</taxon>
        <taxon>Halarsenatibacteraceae</taxon>
        <taxon>Halonatronomonas</taxon>
    </lineage>
</organism>
<sequence length="337" mass="36840">MEKIFDFANDIGRRQFISLSGSALLGLSLLSFSDWDNKAFAASKSQVGLIKTSNRSDGVKRSLNLIPLPDVNGDSVLIKPNFNTADPAPGSTDNETLITIIEELQKAGAERIIIGERSGPPDTEEVMEEKGIFEIAEEYNIEIINFDQLTDDELTLFNREGLHWPDGFKIPRILNEVDHIIATGCLKTHQFGGQFTMALKLAVGIIPREGTDYMSQLHNSDYMRRMIAEISLAYSPDLFIIDGVEAFTSGGPSTGNRVDSNIFLVSKDPVAVDATGVAMLKNLGSTDIIMNTPVFELEQIARAAEIQLGVSGPEEIEIISDSEEGKNLAAELKGFLD</sequence>
<evidence type="ECO:0000259" key="1">
    <source>
        <dbReference type="Pfam" id="PF04015"/>
    </source>
</evidence>
<feature type="domain" description="DUF362" evidence="1">
    <location>
        <begin position="76"/>
        <end position="277"/>
    </location>
</feature>
<dbReference type="InterPro" id="IPR007160">
    <property type="entry name" value="DUF362"/>
</dbReference>
<comment type="caution">
    <text evidence="2">The sequence shown here is derived from an EMBL/GenBank/DDBJ whole genome shotgun (WGS) entry which is preliminary data.</text>
</comment>
<name>A0A931AVF8_9FIRM</name>
<dbReference type="EMBL" id="JADPIE010000003">
    <property type="protein sequence ID" value="MBF8436861.1"/>
    <property type="molecule type" value="Genomic_DNA"/>
</dbReference>
<reference evidence="2" key="1">
    <citation type="submission" date="2020-11" db="EMBL/GenBank/DDBJ databases">
        <title>Halonatronomonas betainensis gen. nov., sp. nov. a novel haloalkaliphilic representative of the family Halanaerobiacae capable of betaine degradation.</title>
        <authorList>
            <person name="Boltyanskaya Y."/>
            <person name="Kevbrin V."/>
            <person name="Detkova E."/>
            <person name="Grouzdev D.S."/>
            <person name="Koziaeva V."/>
            <person name="Zhilina T."/>
        </authorList>
    </citation>
    <scope>NUCLEOTIDE SEQUENCE</scope>
    <source>
        <strain evidence="2">Z-7014</strain>
    </source>
</reference>
<dbReference type="RefSeq" id="WP_270453778.1">
    <property type="nucleotide sequence ID" value="NZ_JADPIE010000003.1"/>
</dbReference>
<proteinExistence type="predicted"/>
<gene>
    <name evidence="2" type="ORF">I0Q91_07225</name>
</gene>
<evidence type="ECO:0000313" key="2">
    <source>
        <dbReference type="EMBL" id="MBF8436861.1"/>
    </source>
</evidence>
<dbReference type="AlphaFoldDB" id="A0A931AVF8"/>
<protein>
    <submittedName>
        <fullName evidence="2">DUF362 domain-containing protein</fullName>
    </submittedName>
</protein>
<evidence type="ECO:0000313" key="3">
    <source>
        <dbReference type="Proteomes" id="UP000621436"/>
    </source>
</evidence>
<keyword evidence="3" id="KW-1185">Reference proteome</keyword>